<dbReference type="EMBL" id="DS113265">
    <property type="protein sequence ID" value="EAY14797.1"/>
    <property type="molecule type" value="Genomic_DNA"/>
</dbReference>
<dbReference type="InParanoid" id="A2DXT7"/>
<evidence type="ECO:0000313" key="11">
    <source>
        <dbReference type="Proteomes" id="UP000001542"/>
    </source>
</evidence>
<feature type="transmembrane region" description="Helical" evidence="9">
    <location>
        <begin position="287"/>
        <end position="310"/>
    </location>
</feature>
<organism evidence="10 11">
    <name type="scientific">Trichomonas vaginalis (strain ATCC PRA-98 / G3)</name>
    <dbReference type="NCBI Taxonomy" id="412133"/>
    <lineage>
        <taxon>Eukaryota</taxon>
        <taxon>Metamonada</taxon>
        <taxon>Parabasalia</taxon>
        <taxon>Trichomonadida</taxon>
        <taxon>Trichomonadidae</taxon>
        <taxon>Trichomonas</taxon>
    </lineage>
</organism>
<feature type="transmembrane region" description="Helical" evidence="9">
    <location>
        <begin position="181"/>
        <end position="201"/>
    </location>
</feature>
<feature type="transmembrane region" description="Helical" evidence="9">
    <location>
        <begin position="213"/>
        <end position="239"/>
    </location>
</feature>
<keyword evidence="3" id="KW-0813">Transport</keyword>
<dbReference type="RefSeq" id="XP_001327020.1">
    <property type="nucleotide sequence ID" value="XM_001326985.1"/>
</dbReference>
<sequence>MIVPAILFPCSRPLFKFLGGTGKVNDLAFDHVIPLLSLNLVTCCYQCVCGILQAEGRTWIYGGAQIASMILNMALFDPLLLWAMKRTLGSSLATEISMFIPAFIILIFLFLGKLSTKPHPKYFIKCFCPKTGAALKAGLSAFIMNISISLPSLIMQKFIAIRANRVNDYDMIVAVYNSLNRIYMVSMCVPISLNAAYLPAASYAYGKKDFKRILWLTFHAAWISMSWCFFCMIIIVSFPKQICSIWSRDEKFLYWCKEIVPASFYAQFLTPTKFIIVSLLQASQKTILATVTSFLTELGILPIIACIFHYTGDPNSPRRIFYAYPVSDAITTVCSLCFASKILYDFYKESKKSENGIDNNNSEIEQENEELIHDSQV</sequence>
<feature type="region of interest" description="Disordered" evidence="8">
    <location>
        <begin position="357"/>
        <end position="377"/>
    </location>
</feature>
<feature type="transmembrane region" description="Helical" evidence="9">
    <location>
        <begin position="259"/>
        <end position="280"/>
    </location>
</feature>
<dbReference type="Proteomes" id="UP000001542">
    <property type="component" value="Unassembled WGS sequence"/>
</dbReference>
<feature type="transmembrane region" description="Helical" evidence="9">
    <location>
        <begin position="59"/>
        <end position="84"/>
    </location>
</feature>
<dbReference type="GO" id="GO:0042910">
    <property type="term" value="F:xenobiotic transmembrane transporter activity"/>
    <property type="evidence" value="ECO:0007669"/>
    <property type="project" value="InterPro"/>
</dbReference>
<dbReference type="GO" id="GO:0005886">
    <property type="term" value="C:plasma membrane"/>
    <property type="evidence" value="ECO:0007669"/>
    <property type="project" value="UniProtKB-SubCell"/>
</dbReference>
<dbReference type="AlphaFoldDB" id="A2DXT7"/>
<dbReference type="VEuPathDB" id="TrichDB:TVAGG3_0683790"/>
<dbReference type="VEuPathDB" id="TrichDB:TVAG_219800"/>
<evidence type="ECO:0000313" key="10">
    <source>
        <dbReference type="EMBL" id="EAY14797.1"/>
    </source>
</evidence>
<dbReference type="PANTHER" id="PTHR43549:SF2">
    <property type="entry name" value="MULTIDRUG RESISTANCE PROTEIN NORM-RELATED"/>
    <property type="match status" value="1"/>
</dbReference>
<gene>
    <name evidence="10" type="ORF">TVAG_219800</name>
</gene>
<evidence type="ECO:0000256" key="8">
    <source>
        <dbReference type="SAM" id="MobiDB-lite"/>
    </source>
</evidence>
<dbReference type="InterPro" id="IPR052031">
    <property type="entry name" value="Membrane_Transporter-Flippase"/>
</dbReference>
<evidence type="ECO:0000256" key="3">
    <source>
        <dbReference type="ARBA" id="ARBA00022448"/>
    </source>
</evidence>
<evidence type="ECO:0000256" key="5">
    <source>
        <dbReference type="ARBA" id="ARBA00022692"/>
    </source>
</evidence>
<dbReference type="GO" id="GO:0015297">
    <property type="term" value="F:antiporter activity"/>
    <property type="evidence" value="ECO:0007669"/>
    <property type="project" value="InterPro"/>
</dbReference>
<dbReference type="OrthoDB" id="10264652at2759"/>
<proteinExistence type="inferred from homology"/>
<feature type="transmembrane region" description="Helical" evidence="9">
    <location>
        <begin position="96"/>
        <end position="116"/>
    </location>
</feature>
<evidence type="ECO:0000256" key="6">
    <source>
        <dbReference type="ARBA" id="ARBA00022989"/>
    </source>
</evidence>
<dbReference type="KEGG" id="tva:4772794"/>
<evidence type="ECO:0000256" key="2">
    <source>
        <dbReference type="ARBA" id="ARBA00010199"/>
    </source>
</evidence>
<protein>
    <recommendedName>
        <fullName evidence="12">MatE family protein</fullName>
    </recommendedName>
</protein>
<evidence type="ECO:0008006" key="12">
    <source>
        <dbReference type="Google" id="ProtNLM"/>
    </source>
</evidence>
<evidence type="ECO:0000256" key="7">
    <source>
        <dbReference type="ARBA" id="ARBA00023136"/>
    </source>
</evidence>
<dbReference type="PANTHER" id="PTHR43549">
    <property type="entry name" value="MULTIDRUG RESISTANCE PROTEIN YPNP-RELATED"/>
    <property type="match status" value="1"/>
</dbReference>
<accession>A2DXT7</accession>
<evidence type="ECO:0000256" key="9">
    <source>
        <dbReference type="SAM" id="Phobius"/>
    </source>
</evidence>
<reference evidence="10" key="1">
    <citation type="submission" date="2006-10" db="EMBL/GenBank/DDBJ databases">
        <authorList>
            <person name="Amadeo P."/>
            <person name="Zhao Q."/>
            <person name="Wortman J."/>
            <person name="Fraser-Liggett C."/>
            <person name="Carlton J."/>
        </authorList>
    </citation>
    <scope>NUCLEOTIDE SEQUENCE</scope>
    <source>
        <strain evidence="10">G3</strain>
    </source>
</reference>
<evidence type="ECO:0000256" key="1">
    <source>
        <dbReference type="ARBA" id="ARBA00004651"/>
    </source>
</evidence>
<dbReference type="SMR" id="A2DXT7"/>
<feature type="transmembrane region" description="Helical" evidence="9">
    <location>
        <begin position="322"/>
        <end position="344"/>
    </location>
</feature>
<comment type="subcellular location">
    <subcellularLocation>
        <location evidence="1">Cell membrane</location>
        <topology evidence="1">Multi-pass membrane protein</topology>
    </subcellularLocation>
</comment>
<dbReference type="Pfam" id="PF01554">
    <property type="entry name" value="MatE"/>
    <property type="match status" value="1"/>
</dbReference>
<keyword evidence="4" id="KW-1003">Cell membrane</keyword>
<reference evidence="10" key="2">
    <citation type="journal article" date="2007" name="Science">
        <title>Draft genome sequence of the sexually transmitted pathogen Trichomonas vaginalis.</title>
        <authorList>
            <person name="Carlton J.M."/>
            <person name="Hirt R.P."/>
            <person name="Silva J.C."/>
            <person name="Delcher A.L."/>
            <person name="Schatz M."/>
            <person name="Zhao Q."/>
            <person name="Wortman J.R."/>
            <person name="Bidwell S.L."/>
            <person name="Alsmark U.C.M."/>
            <person name="Besteiro S."/>
            <person name="Sicheritz-Ponten T."/>
            <person name="Noel C.J."/>
            <person name="Dacks J.B."/>
            <person name="Foster P.G."/>
            <person name="Simillion C."/>
            <person name="Van de Peer Y."/>
            <person name="Miranda-Saavedra D."/>
            <person name="Barton G.J."/>
            <person name="Westrop G.D."/>
            <person name="Mueller S."/>
            <person name="Dessi D."/>
            <person name="Fiori P.L."/>
            <person name="Ren Q."/>
            <person name="Paulsen I."/>
            <person name="Zhang H."/>
            <person name="Bastida-Corcuera F.D."/>
            <person name="Simoes-Barbosa A."/>
            <person name="Brown M.T."/>
            <person name="Hayes R.D."/>
            <person name="Mukherjee M."/>
            <person name="Okumura C.Y."/>
            <person name="Schneider R."/>
            <person name="Smith A.J."/>
            <person name="Vanacova S."/>
            <person name="Villalvazo M."/>
            <person name="Haas B.J."/>
            <person name="Pertea M."/>
            <person name="Feldblyum T.V."/>
            <person name="Utterback T.R."/>
            <person name="Shu C.L."/>
            <person name="Osoegawa K."/>
            <person name="de Jong P.J."/>
            <person name="Hrdy I."/>
            <person name="Horvathova L."/>
            <person name="Zubacova Z."/>
            <person name="Dolezal P."/>
            <person name="Malik S.B."/>
            <person name="Logsdon J.M. Jr."/>
            <person name="Henze K."/>
            <person name="Gupta A."/>
            <person name="Wang C.C."/>
            <person name="Dunne R.L."/>
            <person name="Upcroft J.A."/>
            <person name="Upcroft P."/>
            <person name="White O."/>
            <person name="Salzberg S.L."/>
            <person name="Tang P."/>
            <person name="Chiu C.-H."/>
            <person name="Lee Y.-S."/>
            <person name="Embley T.M."/>
            <person name="Coombs G.H."/>
            <person name="Mottram J.C."/>
            <person name="Tachezy J."/>
            <person name="Fraser-Liggett C.M."/>
            <person name="Johnson P.J."/>
        </authorList>
    </citation>
    <scope>NUCLEOTIDE SEQUENCE [LARGE SCALE GENOMIC DNA]</scope>
    <source>
        <strain evidence="10">G3</strain>
    </source>
</reference>
<evidence type="ECO:0000256" key="4">
    <source>
        <dbReference type="ARBA" id="ARBA00022475"/>
    </source>
</evidence>
<feature type="transmembrane region" description="Helical" evidence="9">
    <location>
        <begin position="137"/>
        <end position="161"/>
    </location>
</feature>
<keyword evidence="6 9" id="KW-1133">Transmembrane helix</keyword>
<name>A2DXT7_TRIV3</name>
<keyword evidence="11" id="KW-1185">Reference proteome</keyword>
<keyword evidence="5 9" id="KW-0812">Transmembrane</keyword>
<dbReference type="CDD" id="cd12082">
    <property type="entry name" value="MATE_like"/>
    <property type="match status" value="1"/>
</dbReference>
<keyword evidence="7 9" id="KW-0472">Membrane</keyword>
<comment type="similarity">
    <text evidence="2">Belongs to the multi antimicrobial extrusion (MATE) (TC 2.A.66.1) family.</text>
</comment>
<dbReference type="InterPro" id="IPR002528">
    <property type="entry name" value="MATE_fam"/>
</dbReference>